<reference evidence="1 2" key="1">
    <citation type="submission" date="2018-12" db="EMBL/GenBank/DDBJ databases">
        <title>Genome Sequence of Candidatus Viridilinea halotolerans isolated from saline sulfide-rich spring.</title>
        <authorList>
            <person name="Grouzdev D.S."/>
            <person name="Burganskaya E.I."/>
            <person name="Krutkina M.S."/>
            <person name="Sukhacheva M.V."/>
            <person name="Gorlenko V.M."/>
        </authorList>
    </citation>
    <scope>NUCLEOTIDE SEQUENCE [LARGE SCALE GENOMIC DNA]</scope>
    <source>
        <strain evidence="1">Chok-6</strain>
    </source>
</reference>
<proteinExistence type="predicted"/>
<name>A0A426TUA4_9CHLR</name>
<dbReference type="Proteomes" id="UP000280307">
    <property type="component" value="Unassembled WGS sequence"/>
</dbReference>
<dbReference type="Pfam" id="PF09620">
    <property type="entry name" value="Cas_csx3"/>
    <property type="match status" value="1"/>
</dbReference>
<evidence type="ECO:0000313" key="1">
    <source>
        <dbReference type="EMBL" id="RRR68660.1"/>
    </source>
</evidence>
<accession>A0A426TUA4</accession>
<protein>
    <submittedName>
        <fullName evidence="1">Uncharacterized protein</fullName>
    </submittedName>
</protein>
<comment type="caution">
    <text evidence="1">The sequence shown here is derived from an EMBL/GenBank/DDBJ whole genome shotgun (WGS) entry which is preliminary data.</text>
</comment>
<organism evidence="1 2">
    <name type="scientific">Candidatus Viridilinea halotolerans</name>
    <dbReference type="NCBI Taxonomy" id="2491704"/>
    <lineage>
        <taxon>Bacteria</taxon>
        <taxon>Bacillati</taxon>
        <taxon>Chloroflexota</taxon>
        <taxon>Chloroflexia</taxon>
        <taxon>Chloroflexales</taxon>
        <taxon>Chloroflexineae</taxon>
        <taxon>Oscillochloridaceae</taxon>
        <taxon>Candidatus Viridilinea</taxon>
    </lineage>
</organism>
<evidence type="ECO:0000313" key="2">
    <source>
        <dbReference type="Proteomes" id="UP000280307"/>
    </source>
</evidence>
<sequence>MAPLFPAIIVNSAAPADGQRRVYQMSQYLCASNIAHYVLWADQLGVAGWSDQTLPEAPLRPPTALVPHQVAALAQAIQKRHLPLLVDVSNLDPAGAEEIAARCTHALLSATDSPTDQPWLELSRLHGLVLLRDSKKDGFGRGEALPENPHPTLKFQEEYLENYSINASADYYYKQLVQLCQYSAEECYRAHVTRTAIDLVLHLERAIYPLPAHPNGTWSATELPQLLQSLPSGEALAIYGRAPNWLYAALASFSAPAPCMIFDACYGWVAPLPLHQSSNPTSGPLAGQWLHHTKEYKRLRLATDHIPPSALAGQSIPNAPAGEGLILDGQLPAWLWVALVRAYQPSAAWLAIHRHETDDAIIVYTTNQERYRVGTTIRNA</sequence>
<gene>
    <name evidence="1" type="ORF">EI684_17360</name>
</gene>
<dbReference type="InterPro" id="IPR013409">
    <property type="entry name" value="CRISPR-assoc_prot_Crn3/Csx3"/>
</dbReference>
<dbReference type="AlphaFoldDB" id="A0A426TUA4"/>
<dbReference type="EMBL" id="RSAS01000703">
    <property type="protein sequence ID" value="RRR68660.1"/>
    <property type="molecule type" value="Genomic_DNA"/>
</dbReference>